<evidence type="ECO:0000313" key="3">
    <source>
        <dbReference type="Proteomes" id="UP001594351"/>
    </source>
</evidence>
<accession>A0ABV6YXK0</accession>
<evidence type="ECO:0000256" key="1">
    <source>
        <dbReference type="ARBA" id="ARBA00005534"/>
    </source>
</evidence>
<organism evidence="2 3">
    <name type="scientific">candidate division CSSED10-310 bacterium</name>
    <dbReference type="NCBI Taxonomy" id="2855610"/>
    <lineage>
        <taxon>Bacteria</taxon>
        <taxon>Bacteria division CSSED10-310</taxon>
    </lineage>
</organism>
<comment type="caution">
    <text evidence="2">The sequence shown here is derived from an EMBL/GenBank/DDBJ whole genome shotgun (WGS) entry which is preliminary data.</text>
</comment>
<gene>
    <name evidence="2" type="ORF">ACFL27_12115</name>
</gene>
<dbReference type="PANTHER" id="PTHR30615:SF8">
    <property type="entry name" value="UPF0047 PROTEIN C4A8.02C"/>
    <property type="match status" value="1"/>
</dbReference>
<protein>
    <submittedName>
        <fullName evidence="2">Secondary thiamine-phosphate synthase enzyme YjbQ</fullName>
    </submittedName>
</protein>
<comment type="similarity">
    <text evidence="1">Belongs to the UPF0047 family.</text>
</comment>
<dbReference type="Gene3D" id="2.60.120.460">
    <property type="entry name" value="YjbQ-like"/>
    <property type="match status" value="1"/>
</dbReference>
<name>A0ABV6YXK0_UNCC1</name>
<reference evidence="2 3" key="1">
    <citation type="submission" date="2024-09" db="EMBL/GenBank/DDBJ databases">
        <title>Laminarin stimulates single cell rates of sulfate reduction while oxygen inhibits transcriptomic activity in coastal marine sediment.</title>
        <authorList>
            <person name="Lindsay M."/>
            <person name="Orcutt B."/>
            <person name="Emerson D."/>
            <person name="Stepanauskas R."/>
            <person name="D'Angelo T."/>
        </authorList>
    </citation>
    <scope>NUCLEOTIDE SEQUENCE [LARGE SCALE GENOMIC DNA]</scope>
    <source>
        <strain evidence="2">SAG AM-311-K15</strain>
    </source>
</reference>
<sequence>MITISLDTAKKIQFVDVTEKIEHELRQKNIVSGNVCLHVPHTTAAITINENYDPAVIHDLLMIIDRLIPAKANYLHGEGNSAAHIKSSLFGISLNVMFEKGKLKLGQWQGLFFCEFDGPRTREIWCWVTPILG</sequence>
<dbReference type="PIRSF" id="PIRSF004681">
    <property type="entry name" value="UCP004681"/>
    <property type="match status" value="1"/>
</dbReference>
<dbReference type="InterPro" id="IPR035917">
    <property type="entry name" value="YjbQ-like_sf"/>
</dbReference>
<dbReference type="SUPFAM" id="SSF111038">
    <property type="entry name" value="YjbQ-like"/>
    <property type="match status" value="1"/>
</dbReference>
<dbReference type="InterPro" id="IPR001602">
    <property type="entry name" value="UPF0047_YjbQ-like"/>
</dbReference>
<keyword evidence="3" id="KW-1185">Reference proteome</keyword>
<dbReference type="PANTHER" id="PTHR30615">
    <property type="entry name" value="UNCHARACTERIZED PROTEIN YJBQ-RELATED"/>
    <property type="match status" value="1"/>
</dbReference>
<proteinExistence type="inferred from homology"/>
<dbReference type="EMBL" id="JBHPBY010000135">
    <property type="protein sequence ID" value="MFC1850931.1"/>
    <property type="molecule type" value="Genomic_DNA"/>
</dbReference>
<dbReference type="Proteomes" id="UP001594351">
    <property type="component" value="Unassembled WGS sequence"/>
</dbReference>
<dbReference type="Pfam" id="PF01894">
    <property type="entry name" value="YjbQ"/>
    <property type="match status" value="1"/>
</dbReference>
<dbReference type="NCBIfam" id="TIGR00149">
    <property type="entry name" value="TIGR00149_YjbQ"/>
    <property type="match status" value="1"/>
</dbReference>
<evidence type="ECO:0000313" key="2">
    <source>
        <dbReference type="EMBL" id="MFC1850931.1"/>
    </source>
</evidence>